<feature type="transmembrane region" description="Helical" evidence="1">
    <location>
        <begin position="70"/>
        <end position="91"/>
    </location>
</feature>
<reference evidence="2" key="2">
    <citation type="submission" date="2011-02" db="EMBL/GenBank/DDBJ databases">
        <authorList>
            <person name="MacLean D."/>
        </authorList>
    </citation>
    <scope>NUCLEOTIDE SEQUENCE</scope>
</reference>
<accession>F0WX43</accession>
<sequence>MDQHGIFFLINTSVRAEISSGLTSVLQYTKYQYIQHHVVSSANLRHLPDPDCCLFHYIVDLPGMKHAIEFWTVAVVAWTVAVVVWTVALAAS</sequence>
<gene>
    <name evidence="2" type="primary">AlNc14C341G10800</name>
    <name evidence="2" type="ORF">ALNC14_121760</name>
</gene>
<dbReference type="HOGENOM" id="CLU_2417772_0_0_1"/>
<keyword evidence="1" id="KW-0472">Membrane</keyword>
<proteinExistence type="predicted"/>
<organism evidence="2">
    <name type="scientific">Albugo laibachii Nc14</name>
    <dbReference type="NCBI Taxonomy" id="890382"/>
    <lineage>
        <taxon>Eukaryota</taxon>
        <taxon>Sar</taxon>
        <taxon>Stramenopiles</taxon>
        <taxon>Oomycota</taxon>
        <taxon>Peronosporomycetes</taxon>
        <taxon>Albuginales</taxon>
        <taxon>Albuginaceae</taxon>
        <taxon>Albugo</taxon>
    </lineage>
</organism>
<protein>
    <submittedName>
        <fullName evidence="2">AlNc14C341G10800 protein</fullName>
    </submittedName>
</protein>
<keyword evidence="1" id="KW-0812">Transmembrane</keyword>
<evidence type="ECO:0000313" key="2">
    <source>
        <dbReference type="EMBL" id="CCA26032.1"/>
    </source>
</evidence>
<dbReference type="EMBL" id="FR824386">
    <property type="protein sequence ID" value="CCA26032.1"/>
    <property type="molecule type" value="Genomic_DNA"/>
</dbReference>
<name>F0WX43_9STRA</name>
<reference evidence="2" key="1">
    <citation type="journal article" date="2011" name="PLoS Biol.">
        <title>Gene gain and loss during evolution of obligate parasitism in the white rust pathogen of Arabidopsis thaliana.</title>
        <authorList>
            <person name="Kemen E."/>
            <person name="Gardiner A."/>
            <person name="Schultz-Larsen T."/>
            <person name="Kemen A.C."/>
            <person name="Balmuth A.L."/>
            <person name="Robert-Seilaniantz A."/>
            <person name="Bailey K."/>
            <person name="Holub E."/>
            <person name="Studholme D.J."/>
            <person name="Maclean D."/>
            <person name="Jones J.D."/>
        </authorList>
    </citation>
    <scope>NUCLEOTIDE SEQUENCE</scope>
</reference>
<dbReference type="AlphaFoldDB" id="F0WX43"/>
<keyword evidence="1" id="KW-1133">Transmembrane helix</keyword>
<evidence type="ECO:0000256" key="1">
    <source>
        <dbReference type="SAM" id="Phobius"/>
    </source>
</evidence>